<dbReference type="SUPFAM" id="SSF51735">
    <property type="entry name" value="NAD(P)-binding Rossmann-fold domains"/>
    <property type="match status" value="1"/>
</dbReference>
<feature type="domain" description="Pyrroline-5-carboxylate reductase catalytic N-terminal" evidence="9">
    <location>
        <begin position="3"/>
        <end position="96"/>
    </location>
</feature>
<feature type="domain" description="Pyrroline-5-carboxylate reductase dimerisation" evidence="10">
    <location>
        <begin position="159"/>
        <end position="263"/>
    </location>
</feature>
<dbReference type="GO" id="GO:0055129">
    <property type="term" value="P:L-proline biosynthetic process"/>
    <property type="evidence" value="ECO:0007669"/>
    <property type="project" value="UniProtKB-UniRule"/>
</dbReference>
<evidence type="ECO:0000256" key="6">
    <source>
        <dbReference type="NCBIfam" id="TIGR00112"/>
    </source>
</evidence>
<gene>
    <name evidence="5" type="primary">proC</name>
    <name evidence="11" type="ORF">CGZ94_05745</name>
</gene>
<feature type="binding site" evidence="7">
    <location>
        <begin position="7"/>
        <end position="12"/>
    </location>
    <ligand>
        <name>NADP(+)</name>
        <dbReference type="ChEBI" id="CHEBI:58349"/>
    </ligand>
</feature>
<dbReference type="Pfam" id="PF14748">
    <property type="entry name" value="P5CR_dimer"/>
    <property type="match status" value="1"/>
</dbReference>
<comment type="catalytic activity">
    <reaction evidence="5">
        <text>L-proline + NAD(+) = (S)-1-pyrroline-5-carboxylate + NADH + 2 H(+)</text>
        <dbReference type="Rhea" id="RHEA:14105"/>
        <dbReference type="ChEBI" id="CHEBI:15378"/>
        <dbReference type="ChEBI" id="CHEBI:17388"/>
        <dbReference type="ChEBI" id="CHEBI:57540"/>
        <dbReference type="ChEBI" id="CHEBI:57945"/>
        <dbReference type="ChEBI" id="CHEBI:60039"/>
        <dbReference type="EC" id="1.5.1.2"/>
    </reaction>
</comment>
<comment type="function">
    <text evidence="4 5">Catalyzes the reduction of 1-pyrroline-5-carboxylate (PCA) to L-proline.</text>
</comment>
<evidence type="ECO:0000256" key="8">
    <source>
        <dbReference type="RuleBase" id="RU003903"/>
    </source>
</evidence>
<evidence type="ECO:0000259" key="9">
    <source>
        <dbReference type="Pfam" id="PF03807"/>
    </source>
</evidence>
<reference evidence="11 12" key="1">
    <citation type="submission" date="2017-07" db="EMBL/GenBank/DDBJ databases">
        <title>Draft whole genome sequences of clinical Proprionibacteriaceae strains.</title>
        <authorList>
            <person name="Bernier A.-M."/>
            <person name="Bernard K."/>
            <person name="Domingo M.-C."/>
        </authorList>
    </citation>
    <scope>NUCLEOTIDE SEQUENCE [LARGE SCALE GENOMIC DNA]</scope>
    <source>
        <strain evidence="11 12">NML 030167</strain>
    </source>
</reference>
<comment type="similarity">
    <text evidence="1 5 8">Belongs to the pyrroline-5-carboxylate reductase family.</text>
</comment>
<dbReference type="Pfam" id="PF03807">
    <property type="entry name" value="F420_oxidored"/>
    <property type="match status" value="1"/>
</dbReference>
<keyword evidence="5 8" id="KW-0028">Amino-acid biosynthesis</keyword>
<dbReference type="NCBIfam" id="TIGR00112">
    <property type="entry name" value="proC"/>
    <property type="match status" value="1"/>
</dbReference>
<dbReference type="InterPro" id="IPR029036">
    <property type="entry name" value="P5CR_dimer"/>
</dbReference>
<dbReference type="Gene3D" id="3.40.50.720">
    <property type="entry name" value="NAD(P)-binding Rossmann-like Domain"/>
    <property type="match status" value="1"/>
</dbReference>
<comment type="caution">
    <text evidence="11">The sequence shown here is derived from an EMBL/GenBank/DDBJ whole genome shotgun (WGS) entry which is preliminary data.</text>
</comment>
<dbReference type="RefSeq" id="WP_094358914.1">
    <property type="nucleotide sequence ID" value="NZ_NMVK01000017.1"/>
</dbReference>
<dbReference type="EC" id="1.5.1.2" evidence="5 6"/>
<dbReference type="SUPFAM" id="SSF48179">
    <property type="entry name" value="6-phosphogluconate dehydrogenase C-terminal domain-like"/>
    <property type="match status" value="1"/>
</dbReference>
<evidence type="ECO:0000256" key="3">
    <source>
        <dbReference type="ARBA" id="ARBA00023002"/>
    </source>
</evidence>
<dbReference type="OrthoDB" id="9805754at2"/>
<evidence type="ECO:0000256" key="1">
    <source>
        <dbReference type="ARBA" id="ARBA00005525"/>
    </source>
</evidence>
<keyword evidence="3 5" id="KW-0560">Oxidoreductase</keyword>
<dbReference type="InterPro" id="IPR008927">
    <property type="entry name" value="6-PGluconate_DH-like_C_sf"/>
</dbReference>
<sequence length="265" mass="26677">MTRVALLGGGVMGETVLGGLLRGGYAPSDVVVAEKRAERAAELTERHGVDTATGPDAVRSAEVVLLVVKPQDVASVLAEVADDLADGVLVVSLAAGVTSAAIEEALPEGTAVVRVMPNTPARVGQGMAVASPGAHATDAQLELVKEMLGGTGKVLVVPEKQQDAVTAVSGSGPAYLFLVAEAMTDAAVTLGLPRDVARELVTQTLFGSATLLQESGEHPTLLREQVTSPGGTTAAALAALEAGGLRTAFADALTAARDRSVELGG</sequence>
<keyword evidence="12" id="KW-1185">Reference proteome</keyword>
<evidence type="ECO:0000256" key="5">
    <source>
        <dbReference type="HAMAP-Rule" id="MF_01925"/>
    </source>
</evidence>
<dbReference type="EMBL" id="NMVO01000006">
    <property type="protein sequence ID" value="OYO16035.1"/>
    <property type="molecule type" value="Genomic_DNA"/>
</dbReference>
<dbReference type="Gene3D" id="1.10.3730.10">
    <property type="entry name" value="ProC C-terminal domain-like"/>
    <property type="match status" value="1"/>
</dbReference>
<dbReference type="PANTHER" id="PTHR11645">
    <property type="entry name" value="PYRROLINE-5-CARBOXYLATE REDUCTASE"/>
    <property type="match status" value="1"/>
</dbReference>
<keyword evidence="2 5" id="KW-0521">NADP</keyword>
<dbReference type="InterPro" id="IPR028939">
    <property type="entry name" value="P5C_Rdtase_cat_N"/>
</dbReference>
<comment type="catalytic activity">
    <reaction evidence="5 8">
        <text>L-proline + NADP(+) = (S)-1-pyrroline-5-carboxylate + NADPH + 2 H(+)</text>
        <dbReference type="Rhea" id="RHEA:14109"/>
        <dbReference type="ChEBI" id="CHEBI:15378"/>
        <dbReference type="ChEBI" id="CHEBI:17388"/>
        <dbReference type="ChEBI" id="CHEBI:57783"/>
        <dbReference type="ChEBI" id="CHEBI:58349"/>
        <dbReference type="ChEBI" id="CHEBI:60039"/>
        <dbReference type="EC" id="1.5.1.2"/>
    </reaction>
</comment>
<dbReference type="GO" id="GO:0005737">
    <property type="term" value="C:cytoplasm"/>
    <property type="evidence" value="ECO:0007669"/>
    <property type="project" value="UniProtKB-SubCell"/>
</dbReference>
<dbReference type="UniPathway" id="UPA00098">
    <property type="reaction ID" value="UER00361"/>
</dbReference>
<organism evidence="11 12">
    <name type="scientific">Enemella evansiae</name>
    <dbReference type="NCBI Taxonomy" id="2016499"/>
    <lineage>
        <taxon>Bacteria</taxon>
        <taxon>Bacillati</taxon>
        <taxon>Actinomycetota</taxon>
        <taxon>Actinomycetes</taxon>
        <taxon>Propionibacteriales</taxon>
        <taxon>Propionibacteriaceae</taxon>
        <taxon>Enemella</taxon>
    </lineage>
</organism>
<comment type="pathway">
    <text evidence="5 8">Amino-acid biosynthesis; L-proline biosynthesis; L-proline from L-glutamate 5-semialdehyde: step 1/1.</text>
</comment>
<evidence type="ECO:0000313" key="11">
    <source>
        <dbReference type="EMBL" id="OYO16035.1"/>
    </source>
</evidence>
<evidence type="ECO:0000256" key="2">
    <source>
        <dbReference type="ARBA" id="ARBA00022857"/>
    </source>
</evidence>
<protein>
    <recommendedName>
        <fullName evidence="5 6">Pyrroline-5-carboxylate reductase</fullName>
        <shortName evidence="5">P5C reductase</shortName>
        <shortName evidence="5">P5CR</shortName>
        <ecNumber evidence="5 6">1.5.1.2</ecNumber>
    </recommendedName>
    <alternativeName>
        <fullName evidence="5">PCA reductase</fullName>
    </alternativeName>
</protein>
<evidence type="ECO:0000256" key="4">
    <source>
        <dbReference type="ARBA" id="ARBA00058118"/>
    </source>
</evidence>
<evidence type="ECO:0000259" key="10">
    <source>
        <dbReference type="Pfam" id="PF14748"/>
    </source>
</evidence>
<keyword evidence="5" id="KW-0963">Cytoplasm</keyword>
<dbReference type="AlphaFoldDB" id="A0A255GJN0"/>
<dbReference type="Proteomes" id="UP000215896">
    <property type="component" value="Unassembled WGS sequence"/>
</dbReference>
<dbReference type="FunFam" id="1.10.3730.10:FF:000001">
    <property type="entry name" value="Pyrroline-5-carboxylate reductase"/>
    <property type="match status" value="1"/>
</dbReference>
<comment type="subcellular location">
    <subcellularLocation>
        <location evidence="5">Cytoplasm</location>
    </subcellularLocation>
</comment>
<dbReference type="PROSITE" id="PS00521">
    <property type="entry name" value="P5CR"/>
    <property type="match status" value="1"/>
</dbReference>
<proteinExistence type="inferred from homology"/>
<dbReference type="InterPro" id="IPR000304">
    <property type="entry name" value="Pyrroline-COOH_reductase"/>
</dbReference>
<evidence type="ECO:0000313" key="12">
    <source>
        <dbReference type="Proteomes" id="UP000215896"/>
    </source>
</evidence>
<evidence type="ECO:0000256" key="7">
    <source>
        <dbReference type="PIRSR" id="PIRSR000193-1"/>
    </source>
</evidence>
<dbReference type="HAMAP" id="MF_01925">
    <property type="entry name" value="P5C_reductase"/>
    <property type="match status" value="1"/>
</dbReference>
<dbReference type="PIRSF" id="PIRSF000193">
    <property type="entry name" value="Pyrrol-5-carb_rd"/>
    <property type="match status" value="1"/>
</dbReference>
<dbReference type="PANTHER" id="PTHR11645:SF0">
    <property type="entry name" value="PYRROLINE-5-CARBOXYLATE REDUCTASE 3"/>
    <property type="match status" value="1"/>
</dbReference>
<keyword evidence="5 8" id="KW-0641">Proline biosynthesis</keyword>
<dbReference type="InterPro" id="IPR036291">
    <property type="entry name" value="NAD(P)-bd_dom_sf"/>
</dbReference>
<dbReference type="InterPro" id="IPR053790">
    <property type="entry name" value="P5CR-like_CS"/>
</dbReference>
<name>A0A255GJN0_9ACTN</name>
<dbReference type="GO" id="GO:0004735">
    <property type="term" value="F:pyrroline-5-carboxylate reductase activity"/>
    <property type="evidence" value="ECO:0007669"/>
    <property type="project" value="UniProtKB-UniRule"/>
</dbReference>
<accession>A0A255GJN0</accession>